<proteinExistence type="predicted"/>
<evidence type="ECO:0000256" key="1">
    <source>
        <dbReference type="SAM" id="MobiDB-lite"/>
    </source>
</evidence>
<protein>
    <submittedName>
        <fullName evidence="2">Uncharacterized protein</fullName>
    </submittedName>
</protein>
<feature type="compositionally biased region" description="Basic and acidic residues" evidence="1">
    <location>
        <begin position="19"/>
        <end position="37"/>
    </location>
</feature>
<gene>
    <name evidence="2" type="ORF">BHAOGJBA_2001</name>
</gene>
<dbReference type="Proteomes" id="UP001055247">
    <property type="component" value="Unassembled WGS sequence"/>
</dbReference>
<reference evidence="2" key="2">
    <citation type="submission" date="2021-08" db="EMBL/GenBank/DDBJ databases">
        <authorList>
            <person name="Tani A."/>
            <person name="Ola A."/>
            <person name="Ogura Y."/>
            <person name="Katsura K."/>
            <person name="Hayashi T."/>
        </authorList>
    </citation>
    <scope>NUCLEOTIDE SEQUENCE</scope>
    <source>
        <strain evidence="2">DSM 16372</strain>
    </source>
</reference>
<dbReference type="EMBL" id="BPQO01000007">
    <property type="protein sequence ID" value="GJD88485.1"/>
    <property type="molecule type" value="Genomic_DNA"/>
</dbReference>
<feature type="region of interest" description="Disordered" evidence="1">
    <location>
        <begin position="1"/>
        <end position="55"/>
    </location>
</feature>
<feature type="compositionally biased region" description="Polar residues" evidence="1">
    <location>
        <begin position="43"/>
        <end position="55"/>
    </location>
</feature>
<dbReference type="AlphaFoldDB" id="A0AAV4ZL07"/>
<keyword evidence="3" id="KW-1185">Reference proteome</keyword>
<evidence type="ECO:0000313" key="2">
    <source>
        <dbReference type="EMBL" id="GJD88485.1"/>
    </source>
</evidence>
<name>A0AAV4ZL07_9HYPH</name>
<comment type="caution">
    <text evidence="2">The sequence shown here is derived from an EMBL/GenBank/DDBJ whole genome shotgun (WGS) entry which is preliminary data.</text>
</comment>
<accession>A0AAV4ZL07</accession>
<reference evidence="2" key="1">
    <citation type="journal article" date="2016" name="Front. Microbiol.">
        <title>Genome Sequence of the Piezophilic, Mesophilic Sulfate-Reducing Bacterium Desulfovibrio indicus J2T.</title>
        <authorList>
            <person name="Cao J."/>
            <person name="Maignien L."/>
            <person name="Shao Z."/>
            <person name="Alain K."/>
            <person name="Jebbar M."/>
        </authorList>
    </citation>
    <scope>NUCLEOTIDE SEQUENCE</scope>
    <source>
        <strain evidence="2">DSM 16372</strain>
    </source>
</reference>
<sequence length="55" mass="5970">MASAMSMAVGKCPSVNSRSETERADRERLELTDDPWRSAKISLASTSSAGPNTRR</sequence>
<evidence type="ECO:0000313" key="3">
    <source>
        <dbReference type="Proteomes" id="UP001055247"/>
    </source>
</evidence>
<organism evidence="2 3">
    <name type="scientific">Methylobacterium hispanicum</name>
    <dbReference type="NCBI Taxonomy" id="270350"/>
    <lineage>
        <taxon>Bacteria</taxon>
        <taxon>Pseudomonadati</taxon>
        <taxon>Pseudomonadota</taxon>
        <taxon>Alphaproteobacteria</taxon>
        <taxon>Hyphomicrobiales</taxon>
        <taxon>Methylobacteriaceae</taxon>
        <taxon>Methylobacterium</taxon>
    </lineage>
</organism>